<evidence type="ECO:0000256" key="3">
    <source>
        <dbReference type="ARBA" id="ARBA00005336"/>
    </source>
</evidence>
<evidence type="ECO:0000256" key="4">
    <source>
        <dbReference type="ARBA" id="ARBA00012744"/>
    </source>
</evidence>
<dbReference type="InterPro" id="IPR037524">
    <property type="entry name" value="PA14/GLEYA"/>
</dbReference>
<dbReference type="Pfam" id="PF14310">
    <property type="entry name" value="Fn3-like"/>
    <property type="match status" value="1"/>
</dbReference>
<evidence type="ECO:0000256" key="1">
    <source>
        <dbReference type="ARBA" id="ARBA00000448"/>
    </source>
</evidence>
<dbReference type="InterPro" id="IPR050288">
    <property type="entry name" value="Cellulose_deg_GH3"/>
</dbReference>
<comment type="similarity">
    <text evidence="3 10">Belongs to the glycosyl hydrolase 3 family.</text>
</comment>
<dbReference type="AlphaFoldDB" id="A0A136IZB8"/>
<reference evidence="13" key="1">
    <citation type="submission" date="2016-02" db="EMBL/GenBank/DDBJ databases">
        <title>Draft genome sequence of Microdochium bolleyi, a fungal endophyte of beachgrass.</title>
        <authorList>
            <consortium name="DOE Joint Genome Institute"/>
            <person name="David A.S."/>
            <person name="May G."/>
            <person name="Haridas S."/>
            <person name="Lim J."/>
            <person name="Wang M."/>
            <person name="Labutti K."/>
            <person name="Lipzen A."/>
            <person name="Barry K."/>
            <person name="Grigoriev I.V."/>
        </authorList>
    </citation>
    <scope>NUCLEOTIDE SEQUENCE [LARGE SCALE GENOMIC DNA]</scope>
    <source>
        <strain evidence="13">J235TASD1</strain>
    </source>
</reference>
<dbReference type="PRINTS" id="PR00133">
    <property type="entry name" value="GLHYDRLASE3"/>
</dbReference>
<dbReference type="Gene3D" id="3.40.50.1700">
    <property type="entry name" value="Glycoside hydrolase family 3 C-terminal domain"/>
    <property type="match status" value="1"/>
</dbReference>
<dbReference type="Gene3D" id="2.60.120.260">
    <property type="entry name" value="Galactose-binding domain-like"/>
    <property type="match status" value="1"/>
</dbReference>
<gene>
    <name evidence="12" type="ORF">Micbo1qcDRAFT_227177</name>
</gene>
<dbReference type="GO" id="GO:0008422">
    <property type="term" value="F:beta-glucosidase activity"/>
    <property type="evidence" value="ECO:0007669"/>
    <property type="project" value="UniProtKB-EC"/>
</dbReference>
<keyword evidence="13" id="KW-1185">Reference proteome</keyword>
<dbReference type="InterPro" id="IPR026891">
    <property type="entry name" value="Fn3-like"/>
</dbReference>
<evidence type="ECO:0000256" key="10">
    <source>
        <dbReference type="RuleBase" id="RU361161"/>
    </source>
</evidence>
<dbReference type="UniPathway" id="UPA00696"/>
<dbReference type="InterPro" id="IPR002772">
    <property type="entry name" value="Glyco_hydro_3_C"/>
</dbReference>
<evidence type="ECO:0000313" key="12">
    <source>
        <dbReference type="EMBL" id="KXJ90096.1"/>
    </source>
</evidence>
<evidence type="ECO:0000256" key="2">
    <source>
        <dbReference type="ARBA" id="ARBA00004987"/>
    </source>
</evidence>
<sequence length="851" mass="91634">MTPPRPPPPIDMDALVAQLTLPEKINLLAGADWWTTTPIPRLGIPSLKFSDGPNGARGAQFSAGTKAACFPAAVSLAATFDRSVAHTIGAALAVEAQTKGASVLLAPTVCMHRDPRGGRNFEAFSEDPLLAGELAAAYISGLQASGKVGASLKHFALNEEDTFRYTMDVHVDERTLREVYLRPFEIAVKKAKPWSVMTSYNLISGTHADEHRDLLEGVLRREWGFDGVVLSDWGGTNSCAAAIEAGLDLEMPGPSLQRKLEDVMAAMDKEGGLTEETITKSARRVLEMVHRAGKFADPTIPDERAVDLPETRELIRQTSTDGMVLLKNDGRTLPFDARSRDIKSIALIGMAKEYLGHGGGSAKVNSHRKITPFDAITELLASDTDIKVNYAEGARVIRNLPVLAEDITDEDGNAGLTVRVSLPDRAADDPLIYTSPSATFVSRTYRTATRVTLTGTFRPRVSGQHYISFTTVGNSTVRIDGAVVFQAEGAAPDVMAYMLSTAEDEVARHDFEAGRDYKVEIEALPALGAGVSVFAQGVIGVTMGFMAEEEHDVVLLPEAVAVAEESDVAVVFVGHTPTWETEGTDRGSMNLPKDGSLDKLIGSVAAAAKRRDKNKKVVVVNSTGSPIAMPWIGQVDAVLQAWFPGQEAGYAIADVLFGKVSPGGKLPVSFPRSIKVAPTYGNFPGDLDKRIVRYEEGVFIGYRHYIEHPDDVLYPFGYGLSYTSFDISNIQITGSERQMEGKDSTLSVSATVTNTGEMPGAEVVQVYVGAVEPSFSRPKKELAGFAKARLAPGESATVEVTIDARAVAHWNVEKHKWSVDGGEYIVYVGNSSVDVRATLALTVAKDFDMEV</sequence>
<accession>A0A136IZB8</accession>
<organism evidence="12 13">
    <name type="scientific">Microdochium bolleyi</name>
    <dbReference type="NCBI Taxonomy" id="196109"/>
    <lineage>
        <taxon>Eukaryota</taxon>
        <taxon>Fungi</taxon>
        <taxon>Dikarya</taxon>
        <taxon>Ascomycota</taxon>
        <taxon>Pezizomycotina</taxon>
        <taxon>Sordariomycetes</taxon>
        <taxon>Xylariomycetidae</taxon>
        <taxon>Xylariales</taxon>
        <taxon>Microdochiaceae</taxon>
        <taxon>Microdochium</taxon>
    </lineage>
</organism>
<dbReference type="GO" id="GO:0030245">
    <property type="term" value="P:cellulose catabolic process"/>
    <property type="evidence" value="ECO:0007669"/>
    <property type="project" value="UniProtKB-UniPathway"/>
</dbReference>
<feature type="domain" description="PA14" evidence="11">
    <location>
        <begin position="411"/>
        <end position="560"/>
    </location>
</feature>
<evidence type="ECO:0000256" key="6">
    <source>
        <dbReference type="ARBA" id="ARBA00023180"/>
    </source>
</evidence>
<evidence type="ECO:0000313" key="13">
    <source>
        <dbReference type="Proteomes" id="UP000070501"/>
    </source>
</evidence>
<dbReference type="PROSITE" id="PS51820">
    <property type="entry name" value="PA14"/>
    <property type="match status" value="1"/>
</dbReference>
<evidence type="ECO:0000256" key="9">
    <source>
        <dbReference type="ARBA" id="ARBA00023326"/>
    </source>
</evidence>
<evidence type="ECO:0000256" key="7">
    <source>
        <dbReference type="ARBA" id="ARBA00023277"/>
    </source>
</evidence>
<comment type="catalytic activity">
    <reaction evidence="1 10">
        <text>Hydrolysis of terminal, non-reducing beta-D-glucosyl residues with release of beta-D-glucose.</text>
        <dbReference type="EC" id="3.2.1.21"/>
    </reaction>
</comment>
<keyword evidence="6" id="KW-0325">Glycoprotein</keyword>
<evidence type="ECO:0000259" key="11">
    <source>
        <dbReference type="PROSITE" id="PS51820"/>
    </source>
</evidence>
<comment type="pathway">
    <text evidence="2 10">Glycan metabolism; cellulose degradation.</text>
</comment>
<keyword evidence="9 10" id="KW-0624">Polysaccharide degradation</keyword>
<dbReference type="Pfam" id="PF01915">
    <property type="entry name" value="Glyco_hydro_3_C"/>
    <property type="match status" value="1"/>
</dbReference>
<dbReference type="InterPro" id="IPR019800">
    <property type="entry name" value="Glyco_hydro_3_AS"/>
</dbReference>
<protein>
    <recommendedName>
        <fullName evidence="4 10">beta-glucosidase</fullName>
        <ecNumber evidence="4 10">3.2.1.21</ecNumber>
    </recommendedName>
</protein>
<dbReference type="SUPFAM" id="SSF52279">
    <property type="entry name" value="Beta-D-glucan exohydrolase, C-terminal domain"/>
    <property type="match status" value="1"/>
</dbReference>
<dbReference type="InterPro" id="IPR036881">
    <property type="entry name" value="Glyco_hydro_3_C_sf"/>
</dbReference>
<dbReference type="PROSITE" id="PS00775">
    <property type="entry name" value="GLYCOSYL_HYDROL_F3"/>
    <property type="match status" value="1"/>
</dbReference>
<name>A0A136IZB8_9PEZI</name>
<proteinExistence type="inferred from homology"/>
<dbReference type="Gene3D" id="2.60.40.10">
    <property type="entry name" value="Immunoglobulins"/>
    <property type="match status" value="1"/>
</dbReference>
<dbReference type="SMART" id="SM01217">
    <property type="entry name" value="Fn3_like"/>
    <property type="match status" value="1"/>
</dbReference>
<dbReference type="PANTHER" id="PTHR42715:SF3">
    <property type="entry name" value="BETA-GLUCOSIDASE B-RELATED"/>
    <property type="match status" value="1"/>
</dbReference>
<keyword evidence="8 10" id="KW-0326">Glycosidase</keyword>
<dbReference type="Pfam" id="PF07691">
    <property type="entry name" value="PA14"/>
    <property type="match status" value="1"/>
</dbReference>
<dbReference type="STRING" id="196109.A0A136IZB8"/>
<dbReference type="InterPro" id="IPR001764">
    <property type="entry name" value="Glyco_hydro_3_N"/>
</dbReference>
<evidence type="ECO:0000256" key="5">
    <source>
        <dbReference type="ARBA" id="ARBA00022801"/>
    </source>
</evidence>
<dbReference type="InterPro" id="IPR036962">
    <property type="entry name" value="Glyco_hydro_3_N_sf"/>
</dbReference>
<dbReference type="Proteomes" id="UP000070501">
    <property type="component" value="Unassembled WGS sequence"/>
</dbReference>
<dbReference type="OrthoDB" id="47059at2759"/>
<evidence type="ECO:0000256" key="8">
    <source>
        <dbReference type="ARBA" id="ARBA00023295"/>
    </source>
</evidence>
<dbReference type="SUPFAM" id="SSF51445">
    <property type="entry name" value="(Trans)glycosidases"/>
    <property type="match status" value="1"/>
</dbReference>
<keyword evidence="5 10" id="KW-0378">Hydrolase</keyword>
<keyword evidence="7 10" id="KW-0119">Carbohydrate metabolism</keyword>
<dbReference type="EMBL" id="KQ964253">
    <property type="protein sequence ID" value="KXJ90096.1"/>
    <property type="molecule type" value="Genomic_DNA"/>
</dbReference>
<dbReference type="Gene3D" id="3.20.20.300">
    <property type="entry name" value="Glycoside hydrolase, family 3, N-terminal domain"/>
    <property type="match status" value="1"/>
</dbReference>
<dbReference type="InterPro" id="IPR017853">
    <property type="entry name" value="GH"/>
</dbReference>
<dbReference type="InterPro" id="IPR013783">
    <property type="entry name" value="Ig-like_fold"/>
</dbReference>
<dbReference type="EC" id="3.2.1.21" evidence="4 10"/>
<dbReference type="PANTHER" id="PTHR42715">
    <property type="entry name" value="BETA-GLUCOSIDASE"/>
    <property type="match status" value="1"/>
</dbReference>
<dbReference type="Pfam" id="PF00933">
    <property type="entry name" value="Glyco_hydro_3"/>
    <property type="match status" value="1"/>
</dbReference>
<dbReference type="FunFam" id="2.60.40.10:FF:000495">
    <property type="entry name" value="Periplasmic beta-glucosidase"/>
    <property type="match status" value="1"/>
</dbReference>
<dbReference type="InParanoid" id="A0A136IZB8"/>
<dbReference type="InterPro" id="IPR011658">
    <property type="entry name" value="PA14_dom"/>
</dbReference>